<evidence type="ECO:0008006" key="3">
    <source>
        <dbReference type="Google" id="ProtNLM"/>
    </source>
</evidence>
<dbReference type="EMBL" id="UARD01000006">
    <property type="protein sequence ID" value="SPV16682.1"/>
    <property type="molecule type" value="Genomic_DNA"/>
</dbReference>
<evidence type="ECO:0000313" key="1">
    <source>
        <dbReference type="EMBL" id="SPV16682.1"/>
    </source>
</evidence>
<reference evidence="1 2" key="1">
    <citation type="submission" date="2018-06" db="EMBL/GenBank/DDBJ databases">
        <authorList>
            <consortium name="Pathogen Informatics"/>
            <person name="Doyle S."/>
        </authorList>
    </citation>
    <scope>NUCLEOTIDE SEQUENCE [LARGE SCALE GENOMIC DNA]</scope>
    <source>
        <strain evidence="1 2">NCTC10661</strain>
    </source>
</reference>
<name>A0AAE8NBK3_BURCE</name>
<evidence type="ECO:0000313" key="2">
    <source>
        <dbReference type="Proteomes" id="UP000250416"/>
    </source>
</evidence>
<protein>
    <recommendedName>
        <fullName evidence="3">DUF4276 family protein</fullName>
    </recommendedName>
</protein>
<comment type="caution">
    <text evidence="1">The sequence shown here is derived from an EMBL/GenBank/DDBJ whole genome shotgun (WGS) entry which is preliminary data.</text>
</comment>
<sequence length="207" mass="22437">MTGTVFVVGEDALCCSIADALIVHSGIAVEVEQRIVAGGAGPFRQRIPAMNNVANNVMPVIMVADADQAPCVVTQRNSWLPQNVSPRLSMRLAVREAEAWVLADHVGFAQFVTVSKDLFPAQPENELDPKQTLLAIVKRSRRRELREEMLPGKGATSPVGLGYNIHMTDFVKNYWDIGRATERAPSLARAVPRILALLRDAAAAGVA</sequence>
<proteinExistence type="predicted"/>
<dbReference type="Proteomes" id="UP000250416">
    <property type="component" value="Unassembled WGS sequence"/>
</dbReference>
<accession>A0AAE8NBK3</accession>
<gene>
    <name evidence="1" type="ORF">NCTC10661_01535</name>
</gene>
<dbReference type="AlphaFoldDB" id="A0AAE8NBK3"/>
<organism evidence="1 2">
    <name type="scientific">Burkholderia cepacia</name>
    <name type="common">Pseudomonas cepacia</name>
    <dbReference type="NCBI Taxonomy" id="292"/>
    <lineage>
        <taxon>Bacteria</taxon>
        <taxon>Pseudomonadati</taxon>
        <taxon>Pseudomonadota</taxon>
        <taxon>Betaproteobacteria</taxon>
        <taxon>Burkholderiales</taxon>
        <taxon>Burkholderiaceae</taxon>
        <taxon>Burkholderia</taxon>
        <taxon>Burkholderia cepacia complex</taxon>
    </lineage>
</organism>